<evidence type="ECO:0000313" key="2">
    <source>
        <dbReference type="EMBL" id="NMQ29772.1"/>
    </source>
</evidence>
<accession>A0ABX1TZS5</accession>
<reference evidence="2 3" key="1">
    <citation type="submission" date="2019-03" db="EMBL/GenBank/DDBJ databases">
        <title>Metabolic reconstructions from genomes of highly enriched 'Candidatus Accumulibacter' and 'Candidatus Competibacter' bioreactor populations.</title>
        <authorList>
            <person name="Annavajhala M.K."/>
            <person name="Welles L."/>
            <person name="Abbas B."/>
            <person name="Sorokin D."/>
            <person name="Park H."/>
            <person name="Van Loosdrecht M."/>
            <person name="Chandran K."/>
        </authorList>
    </citation>
    <scope>NUCLEOTIDE SEQUENCE [LARGE SCALE GENOMIC DNA]</scope>
    <source>
        <strain evidence="2 3">SBR_S</strain>
    </source>
</reference>
<evidence type="ECO:0000256" key="1">
    <source>
        <dbReference type="SAM" id="SignalP"/>
    </source>
</evidence>
<feature type="signal peptide" evidence="1">
    <location>
        <begin position="1"/>
        <end position="24"/>
    </location>
</feature>
<dbReference type="RefSeq" id="WP_169068225.1">
    <property type="nucleotide sequence ID" value="NZ_SPMY01000068.1"/>
</dbReference>
<organism evidence="2 3">
    <name type="scientific">Candidatus Accumulibacter phosphatis</name>
    <dbReference type="NCBI Taxonomy" id="327160"/>
    <lineage>
        <taxon>Bacteria</taxon>
        <taxon>Pseudomonadati</taxon>
        <taxon>Pseudomonadota</taxon>
        <taxon>Betaproteobacteria</taxon>
        <taxon>Candidatus Accumulibacter</taxon>
    </lineage>
</organism>
<protein>
    <submittedName>
        <fullName evidence="2">Uncharacterized protein</fullName>
    </submittedName>
</protein>
<proteinExistence type="predicted"/>
<comment type="caution">
    <text evidence="2">The sequence shown here is derived from an EMBL/GenBank/DDBJ whole genome shotgun (WGS) entry which is preliminary data.</text>
</comment>
<sequence length="263" mass="26307">MFTQGISFKSLIILAFVGMTSAVAVAPASAVTITQISDNPGKVFHDIASDGSSVYVQDASTVYSLPSSGGTATSLYSGSYIFGVAVIGANVFWGDAQSGPVTDSQIFRAPKTGGGPATAIYTGAFVGEPIVDIMGLETDGTKLYSADAVMGGVHSLNPDGSGLTQIGPYRYGGFFAGAHQNSIAVGDGMVFIGESGVPTASGCSGLCNPGVYSHSASTLTGSFSTLVAGPTFSGDGVRGIAYGDGTVFATQGDTIYLIDPAGG</sequence>
<dbReference type="Proteomes" id="UP000749010">
    <property type="component" value="Unassembled WGS sequence"/>
</dbReference>
<name>A0ABX1TZS5_9PROT</name>
<evidence type="ECO:0000313" key="3">
    <source>
        <dbReference type="Proteomes" id="UP000749010"/>
    </source>
</evidence>
<keyword evidence="1" id="KW-0732">Signal</keyword>
<gene>
    <name evidence="2" type="ORF">E4Q23_19595</name>
</gene>
<dbReference type="SUPFAM" id="SSF63825">
    <property type="entry name" value="YWTD domain"/>
    <property type="match status" value="1"/>
</dbReference>
<keyword evidence="3" id="KW-1185">Reference proteome</keyword>
<dbReference type="EMBL" id="SPMY01000068">
    <property type="protein sequence ID" value="NMQ29772.1"/>
    <property type="molecule type" value="Genomic_DNA"/>
</dbReference>
<feature type="chain" id="PRO_5046403829" evidence="1">
    <location>
        <begin position="25"/>
        <end position="263"/>
    </location>
</feature>